<organism evidence="2 3">
    <name type="scientific">Bacteroides xylanisolvens</name>
    <dbReference type="NCBI Taxonomy" id="371601"/>
    <lineage>
        <taxon>Bacteria</taxon>
        <taxon>Pseudomonadati</taxon>
        <taxon>Bacteroidota</taxon>
        <taxon>Bacteroidia</taxon>
        <taxon>Bacteroidales</taxon>
        <taxon>Bacteroidaceae</taxon>
        <taxon>Bacteroides</taxon>
    </lineage>
</organism>
<sequence length="155" mass="18493">MERQNPGMVRFMDRLNEKMELLDEKIQNKAAKAGEDYLSFFESHAEEAYKEYYLYKCFRDLRQKARESGSPEKVLEYLKKRQNVCLDTLLRQDIAARSTSPMANMAHTLRLECVQQLVEDYGHFIRILADTLRQQETRRDTRTLREKENRRGPKL</sequence>
<dbReference type="RefSeq" id="WP_074910874.1">
    <property type="nucleotide sequence ID" value="NZ_FOUM01000035.1"/>
</dbReference>
<dbReference type="Proteomes" id="UP000183766">
    <property type="component" value="Unassembled WGS sequence"/>
</dbReference>
<evidence type="ECO:0000256" key="1">
    <source>
        <dbReference type="SAM" id="MobiDB-lite"/>
    </source>
</evidence>
<name>A0A1I4Z5L2_9BACE</name>
<accession>A0A1I4Z5L2</accession>
<evidence type="ECO:0000313" key="2">
    <source>
        <dbReference type="EMBL" id="SFN45564.1"/>
    </source>
</evidence>
<proteinExistence type="predicted"/>
<gene>
    <name evidence="2" type="ORF">SAMN05216250_13517</name>
</gene>
<protein>
    <submittedName>
        <fullName evidence="2">Uncharacterized protein</fullName>
    </submittedName>
</protein>
<feature type="region of interest" description="Disordered" evidence="1">
    <location>
        <begin position="136"/>
        <end position="155"/>
    </location>
</feature>
<reference evidence="2 3" key="1">
    <citation type="submission" date="2016-10" db="EMBL/GenBank/DDBJ databases">
        <authorList>
            <person name="de Groot N.N."/>
        </authorList>
    </citation>
    <scope>NUCLEOTIDE SEQUENCE [LARGE SCALE GENOMIC DNA]</scope>
    <source>
        <strain evidence="2 3">NLAE-zl-C202</strain>
    </source>
</reference>
<dbReference type="EMBL" id="FOUM01000035">
    <property type="protein sequence ID" value="SFN45564.1"/>
    <property type="molecule type" value="Genomic_DNA"/>
</dbReference>
<dbReference type="AlphaFoldDB" id="A0A1I4Z5L2"/>
<evidence type="ECO:0000313" key="3">
    <source>
        <dbReference type="Proteomes" id="UP000183766"/>
    </source>
</evidence>